<accession>A0A103RQF9</accession>
<dbReference type="Pfam" id="PF00106">
    <property type="entry name" value="adh_short"/>
    <property type="match status" value="1"/>
</dbReference>
<dbReference type="EMBL" id="LOXM01000065">
    <property type="protein sequence ID" value="KVG72134.1"/>
    <property type="molecule type" value="Genomic_DNA"/>
</dbReference>
<evidence type="ECO:0000256" key="3">
    <source>
        <dbReference type="RuleBase" id="RU000363"/>
    </source>
</evidence>
<sequence>MNIDNRVFLVTGAGSGLGAAVARMVVEHGGRAMLVDVNGDAAADVARELGAAARSHAADVTSEADGQAALAATLDAFGRIDGLVNCAGVAPGEKVVGRDGPHRLASFARAVSINLVGTFNMIRLAADAMSKQDADANGERGVIVNTASIAAFDGQIGQAAYAASKSGVVGMTLPIARELARFGIRVVTIAPGIFATPMMTGMPQDVQDSLGRSVPFPSRLGRPEEFAALVRHIAGNTMLNGEVIRLDGALRMAPR</sequence>
<dbReference type="PRINTS" id="PR00081">
    <property type="entry name" value="GDHRDH"/>
</dbReference>
<dbReference type="PROSITE" id="PS00061">
    <property type="entry name" value="ADH_SHORT"/>
    <property type="match status" value="1"/>
</dbReference>
<evidence type="ECO:0000313" key="5">
    <source>
        <dbReference type="EMBL" id="KVG72134.1"/>
    </source>
</evidence>
<gene>
    <name evidence="5" type="ORF">WJ33_19685</name>
</gene>
<name>A0A103RQF9_9BURK</name>
<dbReference type="CDD" id="cd05371">
    <property type="entry name" value="HSD10-like_SDR_c"/>
    <property type="match status" value="1"/>
</dbReference>
<dbReference type="Proteomes" id="UP000064029">
    <property type="component" value="Unassembled WGS sequence"/>
</dbReference>
<evidence type="ECO:0000313" key="6">
    <source>
        <dbReference type="Proteomes" id="UP000064029"/>
    </source>
</evidence>
<dbReference type="RefSeq" id="WP_059750189.1">
    <property type="nucleotide sequence ID" value="NZ_LOXM01000065.1"/>
</dbReference>
<evidence type="ECO:0000259" key="4">
    <source>
        <dbReference type="SMART" id="SM00822"/>
    </source>
</evidence>
<dbReference type="AlphaFoldDB" id="A0A103RQF9"/>
<comment type="caution">
    <text evidence="5">The sequence shown here is derived from an EMBL/GenBank/DDBJ whole genome shotgun (WGS) entry which is preliminary data.</text>
</comment>
<dbReference type="FunFam" id="3.40.50.720:FF:000215">
    <property type="entry name" value="3-hydroxyacyl-CoA dehydrogenase type-2"/>
    <property type="match status" value="1"/>
</dbReference>
<dbReference type="Gene3D" id="3.40.50.720">
    <property type="entry name" value="NAD(P)-binding Rossmann-like Domain"/>
    <property type="match status" value="1"/>
</dbReference>
<comment type="similarity">
    <text evidence="1 3">Belongs to the short-chain dehydrogenases/reductases (SDR) family.</text>
</comment>
<dbReference type="InterPro" id="IPR002347">
    <property type="entry name" value="SDR_fam"/>
</dbReference>
<organism evidence="5 6">
    <name type="scientific">Burkholderia ubonensis</name>
    <dbReference type="NCBI Taxonomy" id="101571"/>
    <lineage>
        <taxon>Bacteria</taxon>
        <taxon>Pseudomonadati</taxon>
        <taxon>Pseudomonadota</taxon>
        <taxon>Betaproteobacteria</taxon>
        <taxon>Burkholderiales</taxon>
        <taxon>Burkholderiaceae</taxon>
        <taxon>Burkholderia</taxon>
        <taxon>Burkholderia cepacia complex</taxon>
    </lineage>
</organism>
<dbReference type="PANTHER" id="PTHR43658:SF8">
    <property type="entry name" value="17-BETA-HYDROXYSTEROID DEHYDROGENASE 14-RELATED"/>
    <property type="match status" value="1"/>
</dbReference>
<dbReference type="OrthoDB" id="9794138at2"/>
<keyword evidence="2" id="KW-0560">Oxidoreductase</keyword>
<dbReference type="InterPro" id="IPR036291">
    <property type="entry name" value="NAD(P)-bd_dom_sf"/>
</dbReference>
<dbReference type="InterPro" id="IPR020904">
    <property type="entry name" value="Sc_DH/Rdtase_CS"/>
</dbReference>
<dbReference type="PANTHER" id="PTHR43658">
    <property type="entry name" value="SHORT-CHAIN DEHYDROGENASE/REDUCTASE"/>
    <property type="match status" value="1"/>
</dbReference>
<dbReference type="InterPro" id="IPR057326">
    <property type="entry name" value="KR_dom"/>
</dbReference>
<feature type="domain" description="Ketoreductase" evidence="4">
    <location>
        <begin position="6"/>
        <end position="192"/>
    </location>
</feature>
<dbReference type="SUPFAM" id="SSF51735">
    <property type="entry name" value="NAD(P)-binding Rossmann-fold domains"/>
    <property type="match status" value="1"/>
</dbReference>
<dbReference type="GO" id="GO:0016491">
    <property type="term" value="F:oxidoreductase activity"/>
    <property type="evidence" value="ECO:0007669"/>
    <property type="project" value="UniProtKB-KW"/>
</dbReference>
<protein>
    <submittedName>
        <fullName evidence="5">3-hydroxy-2-methylbutyryl-CoA dehydrogenase</fullName>
    </submittedName>
</protein>
<dbReference type="SMART" id="SM00822">
    <property type="entry name" value="PKS_KR"/>
    <property type="match status" value="1"/>
</dbReference>
<evidence type="ECO:0000256" key="2">
    <source>
        <dbReference type="ARBA" id="ARBA00023002"/>
    </source>
</evidence>
<evidence type="ECO:0000256" key="1">
    <source>
        <dbReference type="ARBA" id="ARBA00006484"/>
    </source>
</evidence>
<reference evidence="5 6" key="1">
    <citation type="submission" date="2015-11" db="EMBL/GenBank/DDBJ databases">
        <title>Expanding the genomic diversity of Burkholderia species for the development of highly accurate diagnostics.</title>
        <authorList>
            <person name="Sahl J."/>
            <person name="Keim P."/>
            <person name="Wagner D."/>
        </authorList>
    </citation>
    <scope>NUCLEOTIDE SEQUENCE [LARGE SCALE GENOMIC DNA]</scope>
    <source>
        <strain evidence="5 6">MSMB2036</strain>
    </source>
</reference>
<dbReference type="PRINTS" id="PR00080">
    <property type="entry name" value="SDRFAMILY"/>
</dbReference>
<proteinExistence type="inferred from homology"/>